<accession>A0A848RCB7</accession>
<evidence type="ECO:0000256" key="1">
    <source>
        <dbReference type="SAM" id="Phobius"/>
    </source>
</evidence>
<sequence>MKLEDERKLPLRELVKKHGLIVAIDIKYPFLWMDLETYTPIISLASLLISLIALIIVTKS</sequence>
<gene>
    <name evidence="2" type="ORF">HKO22_06900</name>
</gene>
<keyword evidence="1" id="KW-0812">Transmembrane</keyword>
<organism evidence="2 3">
    <name type="scientific">Peptoniphilus faecalis</name>
    <dbReference type="NCBI Taxonomy" id="2731255"/>
    <lineage>
        <taxon>Bacteria</taxon>
        <taxon>Bacillati</taxon>
        <taxon>Bacillota</taxon>
        <taxon>Tissierellia</taxon>
        <taxon>Tissierellales</taxon>
        <taxon>Peptoniphilaceae</taxon>
        <taxon>Peptoniphilus</taxon>
    </lineage>
</organism>
<evidence type="ECO:0000313" key="3">
    <source>
        <dbReference type="Proteomes" id="UP000568273"/>
    </source>
</evidence>
<proteinExistence type="predicted"/>
<keyword evidence="1" id="KW-0472">Membrane</keyword>
<protein>
    <submittedName>
        <fullName evidence="2">Uncharacterized protein</fullName>
    </submittedName>
</protein>
<feature type="transmembrane region" description="Helical" evidence="1">
    <location>
        <begin position="38"/>
        <end position="57"/>
    </location>
</feature>
<name>A0A848RCB7_9FIRM</name>
<dbReference type="EMBL" id="JABDSR010000008">
    <property type="protein sequence ID" value="NMW85458.1"/>
    <property type="molecule type" value="Genomic_DNA"/>
</dbReference>
<keyword evidence="3" id="KW-1185">Reference proteome</keyword>
<dbReference type="Proteomes" id="UP000568273">
    <property type="component" value="Unassembled WGS sequence"/>
</dbReference>
<evidence type="ECO:0000313" key="2">
    <source>
        <dbReference type="EMBL" id="NMW85458.1"/>
    </source>
</evidence>
<dbReference type="AlphaFoldDB" id="A0A848RCB7"/>
<dbReference type="RefSeq" id="WP_169969492.1">
    <property type="nucleotide sequence ID" value="NZ_JABDSR010000008.1"/>
</dbReference>
<reference evidence="2" key="1">
    <citation type="submission" date="2020-04" db="EMBL/GenBank/DDBJ databases">
        <title>Peptoniphilus sp. nov. isolated from swine feces.</title>
        <authorList>
            <person name="Ryu S.W."/>
        </authorList>
    </citation>
    <scope>NUCLEOTIDE SEQUENCE [LARGE SCALE GENOMIC DNA]</scope>
    <source>
        <strain evidence="2">AGMB00490</strain>
    </source>
</reference>
<keyword evidence="1" id="KW-1133">Transmembrane helix</keyword>
<comment type="caution">
    <text evidence="2">The sequence shown here is derived from an EMBL/GenBank/DDBJ whole genome shotgun (WGS) entry which is preliminary data.</text>
</comment>